<dbReference type="SUPFAM" id="SSF51735">
    <property type="entry name" value="NAD(P)-binding Rossmann-fold domains"/>
    <property type="match status" value="1"/>
</dbReference>
<accession>A0A0F5L109</accession>
<dbReference type="Pfam" id="PF02826">
    <property type="entry name" value="2-Hacid_dh_C"/>
    <property type="match status" value="1"/>
</dbReference>
<evidence type="ECO:0000313" key="5">
    <source>
        <dbReference type="Proteomes" id="UP000033514"/>
    </source>
</evidence>
<dbReference type="EMBL" id="LAJG01000048">
    <property type="protein sequence ID" value="KKB76081.1"/>
    <property type="molecule type" value="Genomic_DNA"/>
</dbReference>
<evidence type="ECO:0000256" key="1">
    <source>
        <dbReference type="ARBA" id="ARBA00023002"/>
    </source>
</evidence>
<dbReference type="AlphaFoldDB" id="A0A0F5L109"/>
<organism evidence="4 5">
    <name type="scientific">Devosia soli</name>
    <dbReference type="NCBI Taxonomy" id="361041"/>
    <lineage>
        <taxon>Bacteria</taxon>
        <taxon>Pseudomonadati</taxon>
        <taxon>Pseudomonadota</taxon>
        <taxon>Alphaproteobacteria</taxon>
        <taxon>Hyphomicrobiales</taxon>
        <taxon>Devosiaceae</taxon>
        <taxon>Devosia</taxon>
    </lineage>
</organism>
<gene>
    <name evidence="4" type="ORF">VW35_18975</name>
</gene>
<protein>
    <recommendedName>
        <fullName evidence="3">D-isomer specific 2-hydroxyacid dehydrogenase NAD-binding domain-containing protein</fullName>
    </recommendedName>
</protein>
<reference evidence="4 5" key="1">
    <citation type="submission" date="2015-03" db="EMBL/GenBank/DDBJ databases">
        <authorList>
            <person name="Hassan Y.I."/>
            <person name="Lepp D."/>
            <person name="Zhou T."/>
        </authorList>
    </citation>
    <scope>NUCLEOTIDE SEQUENCE [LARGE SCALE GENOMIC DNA]</scope>
    <source>
        <strain evidence="4 5">GH2-10</strain>
    </source>
</reference>
<keyword evidence="1" id="KW-0560">Oxidoreductase</keyword>
<dbReference type="RefSeq" id="WP_046144900.1">
    <property type="nucleotide sequence ID" value="NZ_LAJG01000048.1"/>
</dbReference>
<evidence type="ECO:0000259" key="3">
    <source>
        <dbReference type="Pfam" id="PF02826"/>
    </source>
</evidence>
<comment type="caution">
    <text evidence="4">The sequence shown here is derived from an EMBL/GenBank/DDBJ whole genome shotgun (WGS) entry which is preliminary data.</text>
</comment>
<dbReference type="InterPro" id="IPR036291">
    <property type="entry name" value="NAD(P)-bd_dom_sf"/>
</dbReference>
<sequence length="309" mass="33717">MKRIFIASRGNPEQLAQLFRAELPDYEVLTEQPKPGDADVPYIVVGRPLPGVIRAVPGLKLVLSLNAGIEHLLASGEVPDHLPIVRLVDDGLALGMAEWVLAQALAWHRNLFLYAEQQARGEWTPQPEKLANERKVTVLGAGALGRPVAEHFVRFGFDTRVWARSHHEIEGATTYAGMDQLANAVRGSDILVNLLPLTNETADIVDLDVIGMLTDGAFFINGARGGHVVDADLLAALDGGKLSGAALDVFRIEPLPSDDPLWKHPKVRLSPHVAAPTHQHMAVKEMVSNIKRFERGEPIPHAVDRSLGY</sequence>
<evidence type="ECO:0000313" key="4">
    <source>
        <dbReference type="EMBL" id="KKB76081.1"/>
    </source>
</evidence>
<dbReference type="PANTHER" id="PTHR43333">
    <property type="entry name" value="2-HACID_DH_C DOMAIN-CONTAINING PROTEIN"/>
    <property type="match status" value="1"/>
</dbReference>
<keyword evidence="5" id="KW-1185">Reference proteome</keyword>
<dbReference type="STRING" id="361041.VW35_18975"/>
<dbReference type="Gene3D" id="3.40.50.720">
    <property type="entry name" value="NAD(P)-binding Rossmann-like Domain"/>
    <property type="match status" value="2"/>
</dbReference>
<dbReference type="PATRIC" id="fig|361041.3.peg.3210"/>
<dbReference type="CDD" id="cd12164">
    <property type="entry name" value="GDH_like_2"/>
    <property type="match status" value="1"/>
</dbReference>
<dbReference type="InterPro" id="IPR006140">
    <property type="entry name" value="D-isomer_DH_NAD-bd"/>
</dbReference>
<proteinExistence type="predicted"/>
<dbReference type="PANTHER" id="PTHR43333:SF1">
    <property type="entry name" value="D-ISOMER SPECIFIC 2-HYDROXYACID DEHYDROGENASE NAD-BINDING DOMAIN-CONTAINING PROTEIN"/>
    <property type="match status" value="1"/>
</dbReference>
<dbReference type="GO" id="GO:0051287">
    <property type="term" value="F:NAD binding"/>
    <property type="evidence" value="ECO:0007669"/>
    <property type="project" value="InterPro"/>
</dbReference>
<name>A0A0F5L109_9HYPH</name>
<dbReference type="Proteomes" id="UP000033514">
    <property type="component" value="Unassembled WGS sequence"/>
</dbReference>
<evidence type="ECO:0000256" key="2">
    <source>
        <dbReference type="ARBA" id="ARBA00023027"/>
    </source>
</evidence>
<dbReference type="GO" id="GO:0016491">
    <property type="term" value="F:oxidoreductase activity"/>
    <property type="evidence" value="ECO:0007669"/>
    <property type="project" value="UniProtKB-KW"/>
</dbReference>
<keyword evidence="2" id="KW-0520">NAD</keyword>
<dbReference type="SUPFAM" id="SSF52283">
    <property type="entry name" value="Formate/glycerate dehydrogenase catalytic domain-like"/>
    <property type="match status" value="1"/>
</dbReference>
<feature type="domain" description="D-isomer specific 2-hydroxyacid dehydrogenase NAD-binding" evidence="3">
    <location>
        <begin position="102"/>
        <end position="274"/>
    </location>
</feature>